<dbReference type="EMBL" id="AUZY01011062">
    <property type="protein sequence ID" value="EQD36170.1"/>
    <property type="molecule type" value="Genomic_DNA"/>
</dbReference>
<dbReference type="SUPFAM" id="SSF52540">
    <property type="entry name" value="P-loop containing nucleoside triphosphate hydrolases"/>
    <property type="match status" value="1"/>
</dbReference>
<accession>T1A2X1</accession>
<evidence type="ECO:0008006" key="3">
    <source>
        <dbReference type="Google" id="ProtNLM"/>
    </source>
</evidence>
<feature type="compositionally biased region" description="Low complexity" evidence="1">
    <location>
        <begin position="129"/>
        <end position="140"/>
    </location>
</feature>
<sequence length="196" mass="21325">MKLIVTVGMPGSGKDELLEIARSVGMATLKMGDLVRDETRRRGLPLTSANVGRIASEEREKHGGGIWAQRALPKLTETRMLVDGCRSDVEVTVFRHNFGDLFVLGIFSSPEVRYERMSTRRPGRRRRGPPGLLRPRPAGAQVGHRQRLRAGRRHADQRGVARRVPPGGPRPAPADPGPGRVNRGHAGSELPSSGAA</sequence>
<feature type="region of interest" description="Disordered" evidence="1">
    <location>
        <begin position="113"/>
        <end position="196"/>
    </location>
</feature>
<dbReference type="InterPro" id="IPR027417">
    <property type="entry name" value="P-loop_NTPase"/>
</dbReference>
<evidence type="ECO:0000256" key="1">
    <source>
        <dbReference type="SAM" id="MobiDB-lite"/>
    </source>
</evidence>
<reference evidence="2" key="2">
    <citation type="journal article" date="2014" name="ISME J.">
        <title>Microbial stratification in low pH oxic and suboxic macroscopic growths along an acid mine drainage.</title>
        <authorList>
            <person name="Mendez-Garcia C."/>
            <person name="Mesa V."/>
            <person name="Sprenger R.R."/>
            <person name="Richter M."/>
            <person name="Diez M.S."/>
            <person name="Solano J."/>
            <person name="Bargiela R."/>
            <person name="Golyshina O.V."/>
            <person name="Manteca A."/>
            <person name="Ramos J.L."/>
            <person name="Gallego J.R."/>
            <person name="Llorente I."/>
            <person name="Martins Dos Santos V.A."/>
            <person name="Jensen O.N."/>
            <person name="Pelaez A.I."/>
            <person name="Sanchez J."/>
            <person name="Ferrer M."/>
        </authorList>
    </citation>
    <scope>NUCLEOTIDE SEQUENCE</scope>
</reference>
<reference evidence="2" key="1">
    <citation type="submission" date="2013-08" db="EMBL/GenBank/DDBJ databases">
        <authorList>
            <person name="Mendez C."/>
            <person name="Richter M."/>
            <person name="Ferrer M."/>
            <person name="Sanchez J."/>
        </authorList>
    </citation>
    <scope>NUCLEOTIDE SEQUENCE</scope>
</reference>
<dbReference type="PANTHER" id="PTHR41930:SF1">
    <property type="entry name" value="DEPHOSPHO-COA KINASE"/>
    <property type="match status" value="1"/>
</dbReference>
<dbReference type="PANTHER" id="PTHR41930">
    <property type="entry name" value="UPF0200 PROTEIN MJ1399"/>
    <property type="match status" value="1"/>
</dbReference>
<dbReference type="Gene3D" id="3.40.50.300">
    <property type="entry name" value="P-loop containing nucleotide triphosphate hydrolases"/>
    <property type="match status" value="1"/>
</dbReference>
<gene>
    <name evidence="2" type="ORF">B1B_16612</name>
</gene>
<feature type="compositionally biased region" description="Basic residues" evidence="1">
    <location>
        <begin position="119"/>
        <end position="128"/>
    </location>
</feature>
<proteinExistence type="predicted"/>
<evidence type="ECO:0000313" key="2">
    <source>
        <dbReference type="EMBL" id="EQD36170.1"/>
    </source>
</evidence>
<comment type="caution">
    <text evidence="2">The sequence shown here is derived from an EMBL/GenBank/DDBJ whole genome shotgun (WGS) entry which is preliminary data.</text>
</comment>
<dbReference type="Pfam" id="PF13207">
    <property type="entry name" value="AAA_17"/>
    <property type="match status" value="1"/>
</dbReference>
<name>T1A2X1_9ZZZZ</name>
<protein>
    <recommendedName>
        <fullName evidence="3">Dephospho-CoA kinase</fullName>
    </recommendedName>
</protein>
<feature type="compositionally biased region" description="Pro residues" evidence="1">
    <location>
        <begin position="166"/>
        <end position="176"/>
    </location>
</feature>
<organism evidence="2">
    <name type="scientific">mine drainage metagenome</name>
    <dbReference type="NCBI Taxonomy" id="410659"/>
    <lineage>
        <taxon>unclassified sequences</taxon>
        <taxon>metagenomes</taxon>
        <taxon>ecological metagenomes</taxon>
    </lineage>
</organism>
<dbReference type="AlphaFoldDB" id="T1A2X1"/>